<keyword evidence="3" id="KW-1185">Reference proteome</keyword>
<evidence type="ECO:0000256" key="1">
    <source>
        <dbReference type="SAM" id="SignalP"/>
    </source>
</evidence>
<feature type="signal peptide" evidence="1">
    <location>
        <begin position="1"/>
        <end position="20"/>
    </location>
</feature>
<dbReference type="RefSeq" id="WP_163159801.1">
    <property type="nucleotide sequence ID" value="NZ_VKHP01000167.1"/>
</dbReference>
<protein>
    <submittedName>
        <fullName evidence="2">DUF3124 domain-containing protein</fullName>
    </submittedName>
</protein>
<organism evidence="2 3">
    <name type="scientific">Bradyrhizobium uaiense</name>
    <dbReference type="NCBI Taxonomy" id="2594946"/>
    <lineage>
        <taxon>Bacteria</taxon>
        <taxon>Pseudomonadati</taxon>
        <taxon>Pseudomonadota</taxon>
        <taxon>Alphaproteobacteria</taxon>
        <taxon>Hyphomicrobiales</taxon>
        <taxon>Nitrobacteraceae</taxon>
        <taxon>Bradyrhizobium</taxon>
    </lineage>
</organism>
<accession>A0A6P1BRC9</accession>
<keyword evidence="1" id="KW-0732">Signal</keyword>
<reference evidence="2 3" key="1">
    <citation type="journal article" date="2020" name="Arch. Microbiol.">
        <title>Bradyrhizobium uaiense sp. nov., a new highly efficient cowpea symbiont.</title>
        <authorList>
            <person name="Cabral Michel D."/>
            <person name="Azarias Guimaraes A."/>
            <person name="Martins da Costa E."/>
            <person name="Soares de Carvalho T."/>
            <person name="Balsanelli E."/>
            <person name="Willems A."/>
            <person name="Maltempi de Souza E."/>
            <person name="de Souza Moreira F.M."/>
        </authorList>
    </citation>
    <scope>NUCLEOTIDE SEQUENCE [LARGE SCALE GENOMIC DNA]</scope>
    <source>
        <strain evidence="2 3">UFLA 03-164</strain>
    </source>
</reference>
<sequence length="171" mass="18374">MGKPAIFLALLLLAVSGARAQPDLPALLAKFAGSIVDLPREPSTLRGRIYVPAHSSLLVRDGNTRLDLSVTLSVQNTSETGTLVIERIDYFNVDGQVIDRYLPRAIALKPYGAIQIVVPQQDIRGGLGANFVIDWSSPEAIDEPYLEAIMIGGPGTQGHSFVSVGRKVSRP</sequence>
<comment type="caution">
    <text evidence="2">The sequence shown here is derived from an EMBL/GenBank/DDBJ whole genome shotgun (WGS) entry which is preliminary data.</text>
</comment>
<evidence type="ECO:0000313" key="3">
    <source>
        <dbReference type="Proteomes" id="UP000468531"/>
    </source>
</evidence>
<dbReference type="InterPro" id="IPR021471">
    <property type="entry name" value="DUF3124"/>
</dbReference>
<dbReference type="Pfam" id="PF11322">
    <property type="entry name" value="DUF3124"/>
    <property type="match status" value="1"/>
</dbReference>
<dbReference type="AlphaFoldDB" id="A0A6P1BRC9"/>
<evidence type="ECO:0000313" key="2">
    <source>
        <dbReference type="EMBL" id="NEV00231.1"/>
    </source>
</evidence>
<dbReference type="Proteomes" id="UP000468531">
    <property type="component" value="Unassembled WGS sequence"/>
</dbReference>
<proteinExistence type="predicted"/>
<gene>
    <name evidence="2" type="ORF">FNJ47_31555</name>
</gene>
<dbReference type="EMBL" id="VKHP01000167">
    <property type="protein sequence ID" value="NEV00231.1"/>
    <property type="molecule type" value="Genomic_DNA"/>
</dbReference>
<name>A0A6P1BRC9_9BRAD</name>
<feature type="chain" id="PRO_5026729266" evidence="1">
    <location>
        <begin position="21"/>
        <end position="171"/>
    </location>
</feature>